<feature type="region of interest" description="Disordered" evidence="1">
    <location>
        <begin position="1"/>
        <end position="177"/>
    </location>
</feature>
<feature type="compositionally biased region" description="Basic residues" evidence="1">
    <location>
        <begin position="155"/>
        <end position="170"/>
    </location>
</feature>
<feature type="compositionally biased region" description="Low complexity" evidence="1">
    <location>
        <begin position="112"/>
        <end position="122"/>
    </location>
</feature>
<feature type="compositionally biased region" description="Basic and acidic residues" evidence="1">
    <location>
        <begin position="14"/>
        <end position="37"/>
    </location>
</feature>
<protein>
    <submittedName>
        <fullName evidence="2">Uncharacterized protein</fullName>
    </submittedName>
</protein>
<gene>
    <name evidence="2" type="ORF">P154DRAFT_538449</name>
</gene>
<accession>A0A6A5W4Q1</accession>
<evidence type="ECO:0000256" key="1">
    <source>
        <dbReference type="SAM" id="MobiDB-lite"/>
    </source>
</evidence>
<name>A0A6A5W4Q1_9PLEO</name>
<feature type="compositionally biased region" description="Low complexity" evidence="1">
    <location>
        <begin position="47"/>
        <end position="74"/>
    </location>
</feature>
<organism evidence="2 3">
    <name type="scientific">Amniculicola lignicola CBS 123094</name>
    <dbReference type="NCBI Taxonomy" id="1392246"/>
    <lineage>
        <taxon>Eukaryota</taxon>
        <taxon>Fungi</taxon>
        <taxon>Dikarya</taxon>
        <taxon>Ascomycota</taxon>
        <taxon>Pezizomycotina</taxon>
        <taxon>Dothideomycetes</taxon>
        <taxon>Pleosporomycetidae</taxon>
        <taxon>Pleosporales</taxon>
        <taxon>Amniculicolaceae</taxon>
        <taxon>Amniculicola</taxon>
    </lineage>
</organism>
<sequence length="512" mass="57577">MANERNGNIPAPKEPPRKTSLEDDLESRRITHIDVTEGIRSMLIDDNGSSPGSNTPRSSTPRSNSNSRLSPSRPQSIAEEVTQGGRPKLSRKAATAPAGLLQTRGTIPQPPRRAISARPARPGQNGGDQRQRPTNFSPLLPRISYFGTAPSRSTISRRKDSRKSSRRTGSKPKIGIWRKTAPRKMERYARLAIALQEQDNEERNIIWDIRQNTPFSERPRVKQTLKEKNVKLLDTNIVDFNQRNLPDTPMSMVDTPREMYGTPPDEPGNGPFAFPFEWGEKMAKLELPPRKEYHLKQPVSPDKARHLSLPLTPDMDRQGAVRRISSVQTMRPQEGGLWKTHVYIPGPIRLEDKYATISLSTLARKGSMAMFEPFGRDMDDQQRKLSDDVALENIIRHFHDLGVVDVATEAGMDKFWEESEEATIQGIIRRPSPYPKARIRLGLNEPPLPPWPSSQSPPLRSLPSVQEDPKQTPCLRSPKSFRNSDDKASSPSLLPGAKLRRFFRSSSSLPKG</sequence>
<evidence type="ECO:0000313" key="3">
    <source>
        <dbReference type="Proteomes" id="UP000799779"/>
    </source>
</evidence>
<dbReference type="OrthoDB" id="3786440at2759"/>
<dbReference type="Proteomes" id="UP000799779">
    <property type="component" value="Unassembled WGS sequence"/>
</dbReference>
<proteinExistence type="predicted"/>
<feature type="compositionally biased region" description="Low complexity" evidence="1">
    <location>
        <begin position="453"/>
        <end position="464"/>
    </location>
</feature>
<feature type="region of interest" description="Disordered" evidence="1">
    <location>
        <begin position="438"/>
        <end position="497"/>
    </location>
</feature>
<reference evidence="2" key="1">
    <citation type="journal article" date="2020" name="Stud. Mycol.">
        <title>101 Dothideomycetes genomes: a test case for predicting lifestyles and emergence of pathogens.</title>
        <authorList>
            <person name="Haridas S."/>
            <person name="Albert R."/>
            <person name="Binder M."/>
            <person name="Bloem J."/>
            <person name="Labutti K."/>
            <person name="Salamov A."/>
            <person name="Andreopoulos B."/>
            <person name="Baker S."/>
            <person name="Barry K."/>
            <person name="Bills G."/>
            <person name="Bluhm B."/>
            <person name="Cannon C."/>
            <person name="Castanera R."/>
            <person name="Culley D."/>
            <person name="Daum C."/>
            <person name="Ezra D."/>
            <person name="Gonzalez J."/>
            <person name="Henrissat B."/>
            <person name="Kuo A."/>
            <person name="Liang C."/>
            <person name="Lipzen A."/>
            <person name="Lutzoni F."/>
            <person name="Magnuson J."/>
            <person name="Mondo S."/>
            <person name="Nolan M."/>
            <person name="Ohm R."/>
            <person name="Pangilinan J."/>
            <person name="Park H.-J."/>
            <person name="Ramirez L."/>
            <person name="Alfaro M."/>
            <person name="Sun H."/>
            <person name="Tritt A."/>
            <person name="Yoshinaga Y."/>
            <person name="Zwiers L.-H."/>
            <person name="Turgeon B."/>
            <person name="Goodwin S."/>
            <person name="Spatafora J."/>
            <person name="Crous P."/>
            <person name="Grigoriev I."/>
        </authorList>
    </citation>
    <scope>NUCLEOTIDE SEQUENCE</scope>
    <source>
        <strain evidence="2">CBS 123094</strain>
    </source>
</reference>
<keyword evidence="3" id="KW-1185">Reference proteome</keyword>
<dbReference type="EMBL" id="ML977632">
    <property type="protein sequence ID" value="KAF1995904.1"/>
    <property type="molecule type" value="Genomic_DNA"/>
</dbReference>
<dbReference type="AlphaFoldDB" id="A0A6A5W4Q1"/>
<evidence type="ECO:0000313" key="2">
    <source>
        <dbReference type="EMBL" id="KAF1995904.1"/>
    </source>
</evidence>